<dbReference type="Pfam" id="PF06985">
    <property type="entry name" value="HET"/>
    <property type="match status" value="1"/>
</dbReference>
<evidence type="ECO:0000313" key="2">
    <source>
        <dbReference type="EMBL" id="RMZ69352.1"/>
    </source>
</evidence>
<dbReference type="PANTHER" id="PTHR33112">
    <property type="entry name" value="DOMAIN PROTEIN, PUTATIVE-RELATED"/>
    <property type="match status" value="1"/>
</dbReference>
<proteinExistence type="predicted"/>
<dbReference type="PANTHER" id="PTHR33112:SF8">
    <property type="entry name" value="HETEROKARYON INCOMPATIBILITY DOMAIN-CONTAINING PROTEIN"/>
    <property type="match status" value="1"/>
</dbReference>
<feature type="domain" description="Heterokaryon incompatibility" evidence="1">
    <location>
        <begin position="3"/>
        <end position="152"/>
    </location>
</feature>
<dbReference type="InterPro" id="IPR010730">
    <property type="entry name" value="HET"/>
</dbReference>
<accession>A0A3M7M4E9</accession>
<organism evidence="2 3">
    <name type="scientific">Pyrenophora seminiperda CCB06</name>
    <dbReference type="NCBI Taxonomy" id="1302712"/>
    <lineage>
        <taxon>Eukaryota</taxon>
        <taxon>Fungi</taxon>
        <taxon>Dikarya</taxon>
        <taxon>Ascomycota</taxon>
        <taxon>Pezizomycotina</taxon>
        <taxon>Dothideomycetes</taxon>
        <taxon>Pleosporomycetidae</taxon>
        <taxon>Pleosporales</taxon>
        <taxon>Pleosporineae</taxon>
        <taxon>Pleosporaceae</taxon>
        <taxon>Pyrenophora</taxon>
    </lineage>
</organism>
<keyword evidence="3" id="KW-1185">Reference proteome</keyword>
<gene>
    <name evidence="2" type="ORF">GMOD_00006133</name>
</gene>
<dbReference type="OrthoDB" id="3486565at2759"/>
<dbReference type="Proteomes" id="UP000265663">
    <property type="component" value="Unassembled WGS sequence"/>
</dbReference>
<evidence type="ECO:0000259" key="1">
    <source>
        <dbReference type="Pfam" id="PF06985"/>
    </source>
</evidence>
<dbReference type="EMBL" id="KE747818">
    <property type="protein sequence ID" value="RMZ69352.1"/>
    <property type="molecule type" value="Genomic_DNA"/>
</dbReference>
<name>A0A3M7M4E9_9PLEO</name>
<dbReference type="AlphaFoldDB" id="A0A3M7M4E9"/>
<evidence type="ECO:0000313" key="3">
    <source>
        <dbReference type="Proteomes" id="UP000265663"/>
    </source>
</evidence>
<sequence length="466" mass="53675">MVYVALSHRWGGKKSILQLTSQTLPVLLHGFSLDVLPKTFQDTIHICRKLGYRYLWIDSLCIIQDSIQDWQKEATSMGSVYGNCAWSLAAVHGKDSDAGCFSERNPLRYQHCSLPTDPPLVACLEGRSSRYHLPDEIPSEVPLLERGWVFQECLLSPKTVYFGARGVSWECRTAVADDTFYNTSEPQKQLTFAKTKMQFDKIRRYECNIDSRADFLEAWFHVVKQYSTTSLTVQTDRLIAFSGIIAAVQERTRLTPFFGMWKEALVEELLWKVLPTQRLHRLGNYRAPSFSWTSIDSSIDHIQPNGQTPWRYSHILRMEDWNRTEEIFERGQAGYIAQILDTGLLEPRYCLEQVPEGYITIFGDVADAKLHNDDYYIPRMWFGDQWRCEYKTGVASKSAKAWLDASEWQQDEMQVLLLTIYYQGSYSRDVTGLILRPSPSGSNLYQRIGVFENGTMSGKPREVKII</sequence>
<protein>
    <submittedName>
        <fullName evidence="2">Heterokaryon incompatibility</fullName>
    </submittedName>
</protein>
<reference evidence="2 3" key="1">
    <citation type="journal article" date="2014" name="PLoS ONE">
        <title>De novo Genome Assembly of the Fungal Plant Pathogen Pyrenophora semeniperda.</title>
        <authorList>
            <person name="Soliai M.M."/>
            <person name="Meyer S.E."/>
            <person name="Udall J.A."/>
            <person name="Elzinga D.E."/>
            <person name="Hermansen R.A."/>
            <person name="Bodily P.M."/>
            <person name="Hart A.A."/>
            <person name="Coleman C.E."/>
        </authorList>
    </citation>
    <scope>NUCLEOTIDE SEQUENCE [LARGE SCALE GENOMIC DNA]</scope>
    <source>
        <strain evidence="2 3">CCB06</strain>
        <tissue evidence="2">Mycelium</tissue>
    </source>
</reference>